<feature type="non-terminal residue" evidence="3">
    <location>
        <position position="567"/>
    </location>
</feature>
<dbReference type="Proteomes" id="UP000285430">
    <property type="component" value="Unassembled WGS sequence"/>
</dbReference>
<dbReference type="EMBL" id="QUTH01002244">
    <property type="protein sequence ID" value="RHZ27048.1"/>
    <property type="molecule type" value="Genomic_DNA"/>
</dbReference>
<dbReference type="InterPro" id="IPR016024">
    <property type="entry name" value="ARM-type_fold"/>
</dbReference>
<accession>A0A418FBZ7</accession>
<feature type="region of interest" description="Disordered" evidence="1">
    <location>
        <begin position="547"/>
        <end position="567"/>
    </location>
</feature>
<keyword evidence="2" id="KW-0472">Membrane</keyword>
<keyword evidence="2" id="KW-0812">Transmembrane</keyword>
<evidence type="ECO:0000313" key="4">
    <source>
        <dbReference type="Proteomes" id="UP000285430"/>
    </source>
</evidence>
<dbReference type="InterPro" id="IPR011989">
    <property type="entry name" value="ARM-like"/>
</dbReference>
<keyword evidence="2" id="KW-1133">Transmembrane helix</keyword>
<dbReference type="VEuPathDB" id="FungiDB:H257_17076"/>
<dbReference type="AlphaFoldDB" id="A0A418FBZ7"/>
<dbReference type="Gene3D" id="1.25.10.10">
    <property type="entry name" value="Leucine-rich Repeat Variant"/>
    <property type="match status" value="1"/>
</dbReference>
<evidence type="ECO:0000256" key="2">
    <source>
        <dbReference type="SAM" id="Phobius"/>
    </source>
</evidence>
<feature type="region of interest" description="Disordered" evidence="1">
    <location>
        <begin position="497"/>
        <end position="531"/>
    </location>
</feature>
<sequence>MELFLCKDAFRVELADHRPAVVKQTCGLLGALAWACGASFTCIVEALLVPILLMATKKKQTKVISTAARHCLDCMAKASRFAIVILEKTYHNAKQDDALRMMCLSLAELVLRHGDVDNVMSREVYIPLRRLILKTLRDHNVAVQTHGRMALCLLCEYGQECIAELRHVVDPNLLELAMAEYPESLLATTGRQPEEVATEASMLSVIPEGHEGDIDDSWDHLSTVLIGDSSSPRSGDQLDWSVSTIEDEDNGADENWREPAMAAVAHKLDDSWDDLSTVLITELSPPQSGDQLDWSVSMIEVEAHDDGADDDWREPSVAAVNKLDNTWDHLSTVLIGDSSPPRSGDQLDWSVSTIEDEDSGADENWREPVMAAVAHKLDDSWDDLSSVLIGDSSPPRSGDQLDWSVSMIEVEAHDDGADDDWREPAVAAVANKLDDSWDNLSNTDMLELAISKDPESLSATTGRQPEEVATEWSMLSVIPEGDEGDVDDSWDALSTVLIGDSSPPRSGDQLDWSVSTIEDEDSGADENWREPAMAAVAHKLDDSWDDLSSVLIGDSSPPRSGDQLDWS</sequence>
<feature type="transmembrane region" description="Helical" evidence="2">
    <location>
        <begin position="31"/>
        <end position="55"/>
    </location>
</feature>
<reference evidence="3 4" key="1">
    <citation type="submission" date="2018-08" db="EMBL/GenBank/DDBJ databases">
        <title>Aphanomyces genome sequencing and annotation.</title>
        <authorList>
            <person name="Minardi D."/>
            <person name="Oidtmann B."/>
            <person name="Van Der Giezen M."/>
            <person name="Studholme D.J."/>
        </authorList>
    </citation>
    <scope>NUCLEOTIDE SEQUENCE [LARGE SCALE GENOMIC DNA]</scope>
    <source>
        <strain evidence="3 4">Da</strain>
    </source>
</reference>
<organism evidence="3 4">
    <name type="scientific">Aphanomyces astaci</name>
    <name type="common">Crayfish plague agent</name>
    <dbReference type="NCBI Taxonomy" id="112090"/>
    <lineage>
        <taxon>Eukaryota</taxon>
        <taxon>Sar</taxon>
        <taxon>Stramenopiles</taxon>
        <taxon>Oomycota</taxon>
        <taxon>Saprolegniomycetes</taxon>
        <taxon>Saprolegniales</taxon>
        <taxon>Verrucalvaceae</taxon>
        <taxon>Aphanomyces</taxon>
    </lineage>
</organism>
<name>A0A418FBZ7_APHAT</name>
<evidence type="ECO:0000256" key="1">
    <source>
        <dbReference type="SAM" id="MobiDB-lite"/>
    </source>
</evidence>
<gene>
    <name evidence="3" type="ORF">DYB37_012364</name>
</gene>
<comment type="caution">
    <text evidence="3">The sequence shown here is derived from an EMBL/GenBank/DDBJ whole genome shotgun (WGS) entry which is preliminary data.</text>
</comment>
<dbReference type="VEuPathDB" id="FungiDB:H257_18422"/>
<proteinExistence type="predicted"/>
<protein>
    <submittedName>
        <fullName evidence="3">Uncharacterized protein</fullName>
    </submittedName>
</protein>
<evidence type="ECO:0000313" key="3">
    <source>
        <dbReference type="EMBL" id="RHZ27048.1"/>
    </source>
</evidence>
<dbReference type="SUPFAM" id="SSF48371">
    <property type="entry name" value="ARM repeat"/>
    <property type="match status" value="1"/>
</dbReference>